<proteinExistence type="predicted"/>
<reference evidence="2 3" key="1">
    <citation type="submission" date="2017-08" db="EMBL/GenBank/DDBJ databases">
        <title>Virgibacillus indicus sp. nov. and Virgibacillus profoundi sp. nov, two moderately halophilic bacteria isolated from marine sediment by using the Microfluidic Streak Plate.</title>
        <authorList>
            <person name="Xu B."/>
            <person name="Hu B."/>
            <person name="Wang J."/>
            <person name="Zhu Y."/>
            <person name="Huang L."/>
            <person name="Du W."/>
            <person name="Huang Y."/>
        </authorList>
    </citation>
    <scope>NUCLEOTIDE SEQUENCE [LARGE SCALE GENOMIC DNA]</scope>
    <source>
        <strain evidence="2 3">IO3-P2-C2</strain>
    </source>
</reference>
<dbReference type="RefSeq" id="WP_094883192.1">
    <property type="nucleotide sequence ID" value="NZ_NPMS01000001.1"/>
</dbReference>
<feature type="transmembrane region" description="Helical" evidence="1">
    <location>
        <begin position="137"/>
        <end position="160"/>
    </location>
</feature>
<evidence type="ECO:0008006" key="4">
    <source>
        <dbReference type="Google" id="ProtNLM"/>
    </source>
</evidence>
<name>A0A265NCQ2_9BACI</name>
<evidence type="ECO:0000313" key="2">
    <source>
        <dbReference type="EMBL" id="OZU89591.1"/>
    </source>
</evidence>
<keyword evidence="1" id="KW-0472">Membrane</keyword>
<dbReference type="AlphaFoldDB" id="A0A265NCQ2"/>
<evidence type="ECO:0000256" key="1">
    <source>
        <dbReference type="SAM" id="Phobius"/>
    </source>
</evidence>
<comment type="caution">
    <text evidence="2">The sequence shown here is derived from an EMBL/GenBank/DDBJ whole genome shotgun (WGS) entry which is preliminary data.</text>
</comment>
<gene>
    <name evidence="2" type="ORF">CIL03_00115</name>
</gene>
<feature type="transmembrane region" description="Helical" evidence="1">
    <location>
        <begin position="103"/>
        <end position="130"/>
    </location>
</feature>
<evidence type="ECO:0000313" key="3">
    <source>
        <dbReference type="Proteomes" id="UP000216498"/>
    </source>
</evidence>
<keyword evidence="1" id="KW-1133">Transmembrane helix</keyword>
<dbReference type="EMBL" id="NPMS01000001">
    <property type="protein sequence ID" value="OZU89591.1"/>
    <property type="molecule type" value="Genomic_DNA"/>
</dbReference>
<keyword evidence="3" id="KW-1185">Reference proteome</keyword>
<protein>
    <recommendedName>
        <fullName evidence="4">DUF1700 domain-containing protein</fullName>
    </recommendedName>
</protein>
<feature type="transmembrane region" description="Helical" evidence="1">
    <location>
        <begin position="78"/>
        <end position="97"/>
    </location>
</feature>
<dbReference type="Proteomes" id="UP000216498">
    <property type="component" value="Unassembled WGS sequence"/>
</dbReference>
<accession>A0A265NCQ2</accession>
<dbReference type="Pfam" id="PF22564">
    <property type="entry name" value="HAAS"/>
    <property type="match status" value="1"/>
</dbReference>
<keyword evidence="1" id="KW-0812">Transmembrane</keyword>
<sequence>MNREQFLKKLNASLKKLPHEEQEDILEDFQEHFDIGKSEGKTEEEISKSLGSPSQIGKELLATHYLEKAGNDYSASNIFRAVWAVIGLGFFNLVIVLGPFVALLAIILAGWITGAAFIVSPLMVLINLAISPGTFEFFDLFFSIALTGLGLLIAIGMLYATRFIATGFVRYLNFNAKLVKGGLKHE</sequence>
<organism evidence="2 3">
    <name type="scientific">Virgibacillus indicus</name>
    <dbReference type="NCBI Taxonomy" id="2024554"/>
    <lineage>
        <taxon>Bacteria</taxon>
        <taxon>Bacillati</taxon>
        <taxon>Bacillota</taxon>
        <taxon>Bacilli</taxon>
        <taxon>Bacillales</taxon>
        <taxon>Bacillaceae</taxon>
        <taxon>Virgibacillus</taxon>
    </lineage>
</organism>
<dbReference type="OrthoDB" id="9804829at2"/>